<comment type="pathway">
    <text evidence="2 7 8">Pyrimidine metabolism; UMP biosynthesis via de novo pathway; UMP from orotate: step 2/2.</text>
</comment>
<dbReference type="InterPro" id="IPR014732">
    <property type="entry name" value="OMPdecase"/>
</dbReference>
<dbReference type="Gene3D" id="3.20.20.70">
    <property type="entry name" value="Aldolase class I"/>
    <property type="match status" value="1"/>
</dbReference>
<organism evidence="10 11">
    <name type="scientific">Thalassorhabdus alkalitolerans</name>
    <dbReference type="NCBI Taxonomy" id="2282697"/>
    <lineage>
        <taxon>Bacteria</taxon>
        <taxon>Bacillati</taxon>
        <taxon>Bacillota</taxon>
        <taxon>Bacilli</taxon>
        <taxon>Bacillales</taxon>
        <taxon>Bacillaceae</taxon>
        <taxon>Thalassorhabdus</taxon>
    </lineage>
</organism>
<keyword evidence="3 7" id="KW-0210">Decarboxylase</keyword>
<comment type="function">
    <text evidence="1 7">Catalyzes the decarboxylation of orotidine 5'-monophosphate (OMP) to uridine 5'-monophosphate (UMP).</text>
</comment>
<gene>
    <name evidence="7 10" type="primary">pyrF</name>
    <name evidence="10" type="ORF">ACFPU1_05415</name>
</gene>
<dbReference type="GO" id="GO:0004590">
    <property type="term" value="F:orotidine-5'-phosphate decarboxylase activity"/>
    <property type="evidence" value="ECO:0007669"/>
    <property type="project" value="UniProtKB-EC"/>
</dbReference>
<keyword evidence="4 7" id="KW-0665">Pyrimidine biosynthesis</keyword>
<feature type="binding site" evidence="7">
    <location>
        <position position="213"/>
    </location>
    <ligand>
        <name>substrate</name>
    </ligand>
</feature>
<comment type="caution">
    <text evidence="10">The sequence shown here is derived from an EMBL/GenBank/DDBJ whole genome shotgun (WGS) entry which is preliminary data.</text>
</comment>
<dbReference type="InterPro" id="IPR047596">
    <property type="entry name" value="OMPdecase_bac"/>
</dbReference>
<evidence type="ECO:0000256" key="6">
    <source>
        <dbReference type="ARBA" id="ARBA00049157"/>
    </source>
</evidence>
<evidence type="ECO:0000256" key="4">
    <source>
        <dbReference type="ARBA" id="ARBA00022975"/>
    </source>
</evidence>
<evidence type="ECO:0000313" key="10">
    <source>
        <dbReference type="EMBL" id="MFC5712211.1"/>
    </source>
</evidence>
<feature type="binding site" evidence="7">
    <location>
        <begin position="59"/>
        <end position="68"/>
    </location>
    <ligand>
        <name>substrate</name>
    </ligand>
</feature>
<dbReference type="SUPFAM" id="SSF51366">
    <property type="entry name" value="Ribulose-phoshate binding barrel"/>
    <property type="match status" value="1"/>
</dbReference>
<reference evidence="11" key="1">
    <citation type="journal article" date="2019" name="Int. J. Syst. Evol. Microbiol.">
        <title>The Global Catalogue of Microorganisms (GCM) 10K type strain sequencing project: providing services to taxonomists for standard genome sequencing and annotation.</title>
        <authorList>
            <consortium name="The Broad Institute Genomics Platform"/>
            <consortium name="The Broad Institute Genome Sequencing Center for Infectious Disease"/>
            <person name="Wu L."/>
            <person name="Ma J."/>
        </authorList>
    </citation>
    <scope>NUCLEOTIDE SEQUENCE [LARGE SCALE GENOMIC DNA]</scope>
    <source>
        <strain evidence="11">CECT 7184</strain>
    </source>
</reference>
<dbReference type="HAMAP" id="MF_01200_B">
    <property type="entry name" value="OMPdecase_type1_B"/>
    <property type="match status" value="1"/>
</dbReference>
<feature type="binding site" evidence="7">
    <location>
        <position position="193"/>
    </location>
    <ligand>
        <name>substrate</name>
    </ligand>
</feature>
<feature type="domain" description="Orotidine 5'-phosphate decarboxylase" evidence="9">
    <location>
        <begin position="4"/>
        <end position="229"/>
    </location>
</feature>
<comment type="subunit">
    <text evidence="7">Homodimer.</text>
</comment>
<dbReference type="CDD" id="cd04725">
    <property type="entry name" value="OMP_decarboxylase_like"/>
    <property type="match status" value="1"/>
</dbReference>
<dbReference type="Proteomes" id="UP001596142">
    <property type="component" value="Unassembled WGS sequence"/>
</dbReference>
<evidence type="ECO:0000256" key="5">
    <source>
        <dbReference type="ARBA" id="ARBA00023239"/>
    </source>
</evidence>
<comment type="similarity">
    <text evidence="7">Belongs to the OMP decarboxylase family. Type 1 subfamily.</text>
</comment>
<dbReference type="InterPro" id="IPR018089">
    <property type="entry name" value="OMPdecase_AS"/>
</dbReference>
<dbReference type="PROSITE" id="PS00156">
    <property type="entry name" value="OMPDECASE"/>
    <property type="match status" value="1"/>
</dbReference>
<accession>A0ABW0YKM1</accession>
<keyword evidence="5 7" id="KW-0456">Lyase</keyword>
<name>A0ABW0YKM1_9BACI</name>
<feature type="binding site" evidence="7">
    <location>
        <position position="122"/>
    </location>
    <ligand>
        <name>substrate</name>
    </ligand>
</feature>
<feature type="binding site" evidence="7">
    <location>
        <position position="184"/>
    </location>
    <ligand>
        <name>substrate</name>
    </ligand>
</feature>
<dbReference type="PANTHER" id="PTHR32119">
    <property type="entry name" value="OROTIDINE 5'-PHOSPHATE DECARBOXYLASE"/>
    <property type="match status" value="1"/>
</dbReference>
<feature type="binding site" evidence="7">
    <location>
        <position position="214"/>
    </location>
    <ligand>
        <name>substrate</name>
    </ligand>
</feature>
<feature type="active site" description="Proton donor" evidence="7">
    <location>
        <position position="61"/>
    </location>
</feature>
<dbReference type="PANTHER" id="PTHR32119:SF2">
    <property type="entry name" value="OROTIDINE 5'-PHOSPHATE DECARBOXYLASE"/>
    <property type="match status" value="1"/>
</dbReference>
<sequence length="237" mass="26056">MDHPLIIALDFPEKEKALDFLSLFSKESLYVKVGMELFYSEGPRFVEEIKSRGHGVFLDLKLHDIPNTVKSAMERLARLNVDIVNVHAAGGKQMMEAAIEGLDKGTISGNKRPACIAVTQLTSTTEKMLTDDLLISEHMEAVVSHYARNTKASGLDGVVCSALEVPVISRECGGDFLKVTPGIRMVSEDKGDQHRVATPERARELGSTAIVVGRSITQAQDPLAAYYDMNKLWRGQI</sequence>
<evidence type="ECO:0000256" key="1">
    <source>
        <dbReference type="ARBA" id="ARBA00002356"/>
    </source>
</evidence>
<dbReference type="NCBIfam" id="TIGR01740">
    <property type="entry name" value="pyrF"/>
    <property type="match status" value="1"/>
</dbReference>
<evidence type="ECO:0000259" key="9">
    <source>
        <dbReference type="SMART" id="SM00934"/>
    </source>
</evidence>
<keyword evidence="11" id="KW-1185">Reference proteome</keyword>
<dbReference type="EC" id="4.1.1.23" evidence="7"/>
<evidence type="ECO:0000256" key="8">
    <source>
        <dbReference type="RuleBase" id="RU000512"/>
    </source>
</evidence>
<evidence type="ECO:0000256" key="3">
    <source>
        <dbReference type="ARBA" id="ARBA00022793"/>
    </source>
</evidence>
<feature type="binding site" evidence="7">
    <location>
        <position position="32"/>
    </location>
    <ligand>
        <name>substrate</name>
    </ligand>
</feature>
<evidence type="ECO:0000256" key="2">
    <source>
        <dbReference type="ARBA" id="ARBA00004861"/>
    </source>
</evidence>
<feature type="binding site" evidence="7">
    <location>
        <position position="10"/>
    </location>
    <ligand>
        <name>substrate</name>
    </ligand>
</feature>
<dbReference type="Pfam" id="PF00215">
    <property type="entry name" value="OMPdecase"/>
    <property type="match status" value="1"/>
</dbReference>
<dbReference type="InterPro" id="IPR001754">
    <property type="entry name" value="OMPdeCOase_dom"/>
</dbReference>
<dbReference type="InterPro" id="IPR013785">
    <property type="entry name" value="Aldolase_TIM"/>
</dbReference>
<dbReference type="NCBIfam" id="NF001273">
    <property type="entry name" value="PRK00230.1"/>
    <property type="match status" value="1"/>
</dbReference>
<dbReference type="EMBL" id="JBHSOZ010000003">
    <property type="protein sequence ID" value="MFC5712211.1"/>
    <property type="molecule type" value="Genomic_DNA"/>
</dbReference>
<comment type="catalytic activity">
    <reaction evidence="6 7 8">
        <text>orotidine 5'-phosphate + H(+) = UMP + CO2</text>
        <dbReference type="Rhea" id="RHEA:11596"/>
        <dbReference type="ChEBI" id="CHEBI:15378"/>
        <dbReference type="ChEBI" id="CHEBI:16526"/>
        <dbReference type="ChEBI" id="CHEBI:57538"/>
        <dbReference type="ChEBI" id="CHEBI:57865"/>
        <dbReference type="EC" id="4.1.1.23"/>
    </reaction>
</comment>
<dbReference type="RefSeq" id="WP_385939284.1">
    <property type="nucleotide sequence ID" value="NZ_JBHSOZ010000003.1"/>
</dbReference>
<proteinExistence type="inferred from homology"/>
<protein>
    <recommendedName>
        <fullName evidence="7">Orotidine 5'-phosphate decarboxylase</fullName>
        <ecNumber evidence="7">4.1.1.23</ecNumber>
    </recommendedName>
    <alternativeName>
        <fullName evidence="7">OMP decarboxylase</fullName>
        <shortName evidence="7">OMPDCase</shortName>
        <shortName evidence="7">OMPdecase</shortName>
    </alternativeName>
</protein>
<evidence type="ECO:0000256" key="7">
    <source>
        <dbReference type="HAMAP-Rule" id="MF_01200"/>
    </source>
</evidence>
<evidence type="ECO:0000313" key="11">
    <source>
        <dbReference type="Proteomes" id="UP001596142"/>
    </source>
</evidence>
<dbReference type="SMART" id="SM00934">
    <property type="entry name" value="OMPdecase"/>
    <property type="match status" value="1"/>
</dbReference>
<dbReference type="InterPro" id="IPR011060">
    <property type="entry name" value="RibuloseP-bd_barrel"/>
</dbReference>